<dbReference type="InterPro" id="IPR052934">
    <property type="entry name" value="Methyl-DNA_Rec/Restrict_Enz"/>
</dbReference>
<dbReference type="PANTHER" id="PTHR37291:SF1">
    <property type="entry name" value="TYPE IV METHYL-DIRECTED RESTRICTION ENZYME ECOKMCRB SUBUNIT"/>
    <property type="match status" value="1"/>
</dbReference>
<dbReference type="InterPro" id="IPR003593">
    <property type="entry name" value="AAA+_ATPase"/>
</dbReference>
<dbReference type="AlphaFoldDB" id="A0A494Z4L5"/>
<dbReference type="InterPro" id="IPR011704">
    <property type="entry name" value="ATPase_dyneun-rel_AAA"/>
</dbReference>
<keyword evidence="3" id="KW-1185">Reference proteome</keyword>
<dbReference type="EMBL" id="RBZN01000017">
    <property type="protein sequence ID" value="RKQ16925.1"/>
    <property type="molecule type" value="Genomic_DNA"/>
</dbReference>
<proteinExistence type="predicted"/>
<accession>A0A494Z4L5</accession>
<gene>
    <name evidence="2" type="ORF">D8M03_08590</name>
</gene>
<dbReference type="RefSeq" id="WP_121214359.1">
    <property type="nucleotide sequence ID" value="NZ_RBZN01000017.1"/>
</dbReference>
<protein>
    <submittedName>
        <fullName evidence="2">AAA family ATPase</fullName>
    </submittedName>
</protein>
<name>A0A494Z4L5_9BACL</name>
<sequence>MIDIKQMTIHELRNLFNNEESEESEKLLMGLVKVAKKTNNKSAFFGLLMVLIGNQNPSRKFCEFGFIEGLTSSGVGSLKSNFTQNGNKLWNYKGEDGYYNILFGDIIIGAKDDRKMSSRMKAFIENGIPLDNTVEEVIRVLIEKIENSIHSTREERQSLIQKINTCYEELDLSSVSFEAEESGQSTVNKTNVLQVKLEKLINNGVQQIVLTGAPGTGKTYFAKKFAKNLPDVGEINGEKFAFVQFHSSYDYTDFVEGLRPVQIEDGQTQFVKLDGSFKDFCRAVVKENEPNKKYFFIIDEINRADLSRVFGELMYGLEEQYRETIFQTQYSNLPTYEMKNKRAVPMVSDVFENGFFIPKNVYIIATMNDIDRSVEAFDFALRRRFQWIEVKANDVMKDALEGMQQNNEIHQDINLHELIESVKALNSLISGEEGRKMGLTEAHHIGPAYLKSKASDIIDAKGEIWEYRIEPILKEYCRGYHNTQQFLAACESAFLGLSKDE</sequence>
<reference evidence="2 3" key="1">
    <citation type="journal article" date="2016" name="Antonie Van Leeuwenhoek">
        <title>Lysinibacillus endophyticus sp. nov., an indole-3-acetic acid producing endophytic bacterium isolated from corn root (Zea mays cv. Xinken-5).</title>
        <authorList>
            <person name="Yu J."/>
            <person name="Guan X."/>
            <person name="Liu C."/>
            <person name="Xiang W."/>
            <person name="Yu Z."/>
            <person name="Liu X."/>
            <person name="Wang G."/>
        </authorList>
    </citation>
    <scope>NUCLEOTIDE SEQUENCE [LARGE SCALE GENOMIC DNA]</scope>
    <source>
        <strain evidence="2 3">DSM 100506</strain>
    </source>
</reference>
<dbReference type="GO" id="GO:0005524">
    <property type="term" value="F:ATP binding"/>
    <property type="evidence" value="ECO:0007669"/>
    <property type="project" value="InterPro"/>
</dbReference>
<dbReference type="PANTHER" id="PTHR37291">
    <property type="entry name" value="5-METHYLCYTOSINE-SPECIFIC RESTRICTION ENZYME B"/>
    <property type="match status" value="1"/>
</dbReference>
<dbReference type="OrthoDB" id="9781481at2"/>
<organism evidence="2 3">
    <name type="scientific">Ureibacillus endophyticus</name>
    <dbReference type="NCBI Taxonomy" id="1978490"/>
    <lineage>
        <taxon>Bacteria</taxon>
        <taxon>Bacillati</taxon>
        <taxon>Bacillota</taxon>
        <taxon>Bacilli</taxon>
        <taxon>Bacillales</taxon>
        <taxon>Caryophanaceae</taxon>
        <taxon>Ureibacillus</taxon>
    </lineage>
</organism>
<dbReference type="InterPro" id="IPR027417">
    <property type="entry name" value="P-loop_NTPase"/>
</dbReference>
<evidence type="ECO:0000313" key="3">
    <source>
        <dbReference type="Proteomes" id="UP000272238"/>
    </source>
</evidence>
<dbReference type="Gene3D" id="3.40.50.300">
    <property type="entry name" value="P-loop containing nucleotide triphosphate hydrolases"/>
    <property type="match status" value="1"/>
</dbReference>
<dbReference type="SUPFAM" id="SSF52540">
    <property type="entry name" value="P-loop containing nucleoside triphosphate hydrolases"/>
    <property type="match status" value="1"/>
</dbReference>
<comment type="caution">
    <text evidence="2">The sequence shown here is derived from an EMBL/GenBank/DDBJ whole genome shotgun (WGS) entry which is preliminary data.</text>
</comment>
<evidence type="ECO:0000313" key="2">
    <source>
        <dbReference type="EMBL" id="RKQ16925.1"/>
    </source>
</evidence>
<dbReference type="Pfam" id="PF07728">
    <property type="entry name" value="AAA_5"/>
    <property type="match status" value="1"/>
</dbReference>
<dbReference type="Proteomes" id="UP000272238">
    <property type="component" value="Unassembled WGS sequence"/>
</dbReference>
<feature type="domain" description="AAA+ ATPase" evidence="1">
    <location>
        <begin position="204"/>
        <end position="391"/>
    </location>
</feature>
<evidence type="ECO:0000259" key="1">
    <source>
        <dbReference type="SMART" id="SM00382"/>
    </source>
</evidence>
<dbReference type="SMART" id="SM00382">
    <property type="entry name" value="AAA"/>
    <property type="match status" value="1"/>
</dbReference>
<dbReference type="GO" id="GO:0016887">
    <property type="term" value="F:ATP hydrolysis activity"/>
    <property type="evidence" value="ECO:0007669"/>
    <property type="project" value="InterPro"/>
</dbReference>